<dbReference type="PANTHER" id="PTHR43479">
    <property type="entry name" value="ACREF/ENVCD OPERON REPRESSOR-RELATED"/>
    <property type="match status" value="1"/>
</dbReference>
<evidence type="ECO:0000313" key="6">
    <source>
        <dbReference type="Proteomes" id="UP000317316"/>
    </source>
</evidence>
<dbReference type="Proteomes" id="UP000317316">
    <property type="component" value="Unassembled WGS sequence"/>
</dbReference>
<evidence type="ECO:0000313" key="5">
    <source>
        <dbReference type="EMBL" id="TQR10277.1"/>
    </source>
</evidence>
<feature type="domain" description="HTH tetR-type" evidence="4">
    <location>
        <begin position="10"/>
        <end position="70"/>
    </location>
</feature>
<name>A0A544SYP8_9BACI</name>
<dbReference type="Pfam" id="PF14278">
    <property type="entry name" value="TetR_C_8"/>
    <property type="match status" value="1"/>
</dbReference>
<sequence length="196" mass="23588">MHEYVDKRVQRSKTALKETLLKLLKDKDFLQITISEIVKAANYNRGTFYSHYASKEELLDEIIEDTLEEMTRHIRKPYKNHDKVNMREMQAENITLFHYFKNNQELFYTLLSENIHLDFRYKLAKQIEKLFLAEYQYEFSEETKLEQKWLYVYRANGVAAVILRWIEDGFQESPVFMAEQIIALMITGTDIFYVKD</sequence>
<dbReference type="PANTHER" id="PTHR43479:SF7">
    <property type="entry name" value="TETR-FAMILY TRANSCRIPTIONAL REGULATOR"/>
    <property type="match status" value="1"/>
</dbReference>
<evidence type="ECO:0000256" key="1">
    <source>
        <dbReference type="ARBA" id="ARBA00022491"/>
    </source>
</evidence>
<dbReference type="RefSeq" id="WP_142540296.1">
    <property type="nucleotide sequence ID" value="NZ_BMIE01000010.1"/>
</dbReference>
<comment type="caution">
    <text evidence="5">The sequence shown here is derived from an EMBL/GenBank/DDBJ whole genome shotgun (WGS) entry which is preliminary data.</text>
</comment>
<evidence type="ECO:0000256" key="3">
    <source>
        <dbReference type="PROSITE-ProRule" id="PRU00335"/>
    </source>
</evidence>
<reference evidence="5 6" key="1">
    <citation type="submission" date="2019-05" db="EMBL/GenBank/DDBJ databases">
        <title>Psychrobacillus vulpis sp. nov., a new species isolated from feces of a red fox that inhabits in The Tablas de Daimiel Natural Park, Albacete, Spain.</title>
        <authorList>
            <person name="Rodriguez M."/>
            <person name="Reina J.C."/>
            <person name="Bejar V."/>
            <person name="Llamas I."/>
        </authorList>
    </citation>
    <scope>NUCLEOTIDE SEQUENCE [LARGE SCALE GENOMIC DNA]</scope>
    <source>
        <strain evidence="5 6">NEAU-3TGS17</strain>
    </source>
</reference>
<feature type="DNA-binding region" description="H-T-H motif" evidence="3">
    <location>
        <begin position="33"/>
        <end position="52"/>
    </location>
</feature>
<dbReference type="InterPro" id="IPR039532">
    <property type="entry name" value="TetR_C_Firmicutes"/>
</dbReference>
<dbReference type="InterPro" id="IPR009057">
    <property type="entry name" value="Homeodomain-like_sf"/>
</dbReference>
<dbReference type="AlphaFoldDB" id="A0A544SYP8"/>
<accession>A0A544SYP8</accession>
<dbReference type="OrthoDB" id="9810250at2"/>
<dbReference type="SUPFAM" id="SSF46689">
    <property type="entry name" value="Homeodomain-like"/>
    <property type="match status" value="1"/>
</dbReference>
<organism evidence="5 6">
    <name type="scientific">Psychrobacillus lasiicapitis</name>
    <dbReference type="NCBI Taxonomy" id="1636719"/>
    <lineage>
        <taxon>Bacteria</taxon>
        <taxon>Bacillati</taxon>
        <taxon>Bacillota</taxon>
        <taxon>Bacilli</taxon>
        <taxon>Bacillales</taxon>
        <taxon>Bacillaceae</taxon>
        <taxon>Psychrobacillus</taxon>
    </lineage>
</organism>
<proteinExistence type="predicted"/>
<gene>
    <name evidence="5" type="ORF">FG382_18120</name>
</gene>
<dbReference type="Gene3D" id="1.10.357.10">
    <property type="entry name" value="Tetracycline Repressor, domain 2"/>
    <property type="match status" value="1"/>
</dbReference>
<keyword evidence="1" id="KW-0678">Repressor</keyword>
<dbReference type="InterPro" id="IPR001647">
    <property type="entry name" value="HTH_TetR"/>
</dbReference>
<dbReference type="GO" id="GO:0003677">
    <property type="term" value="F:DNA binding"/>
    <property type="evidence" value="ECO:0007669"/>
    <property type="project" value="UniProtKB-UniRule"/>
</dbReference>
<evidence type="ECO:0000259" key="4">
    <source>
        <dbReference type="PROSITE" id="PS50977"/>
    </source>
</evidence>
<protein>
    <submittedName>
        <fullName evidence="5">TetR family transcriptional regulator</fullName>
    </submittedName>
</protein>
<dbReference type="PROSITE" id="PS50977">
    <property type="entry name" value="HTH_TETR_2"/>
    <property type="match status" value="1"/>
</dbReference>
<keyword evidence="2 3" id="KW-0238">DNA-binding</keyword>
<dbReference type="InterPro" id="IPR050624">
    <property type="entry name" value="HTH-type_Tx_Regulator"/>
</dbReference>
<dbReference type="Pfam" id="PF00440">
    <property type="entry name" value="TetR_N"/>
    <property type="match status" value="1"/>
</dbReference>
<keyword evidence="6" id="KW-1185">Reference proteome</keyword>
<dbReference type="EMBL" id="VDGH01000011">
    <property type="protein sequence ID" value="TQR10277.1"/>
    <property type="molecule type" value="Genomic_DNA"/>
</dbReference>
<evidence type="ECO:0000256" key="2">
    <source>
        <dbReference type="ARBA" id="ARBA00023125"/>
    </source>
</evidence>